<evidence type="ECO:0000313" key="3">
    <source>
        <dbReference type="EMBL" id="CAF0910002.1"/>
    </source>
</evidence>
<dbReference type="GO" id="GO:0007165">
    <property type="term" value="P:signal transduction"/>
    <property type="evidence" value="ECO:0007669"/>
    <property type="project" value="InterPro"/>
</dbReference>
<proteinExistence type="predicted"/>
<dbReference type="Pfam" id="PF00620">
    <property type="entry name" value="RhoGAP"/>
    <property type="match status" value="1"/>
</dbReference>
<accession>A0A814AAN3</accession>
<dbReference type="InterPro" id="IPR042869">
    <property type="entry name" value="ARHGAP11A/B"/>
</dbReference>
<protein>
    <recommendedName>
        <fullName evidence="2">Rho-GAP domain-containing protein</fullName>
    </recommendedName>
</protein>
<organism evidence="3 5">
    <name type="scientific">Rotaria sordida</name>
    <dbReference type="NCBI Taxonomy" id="392033"/>
    <lineage>
        <taxon>Eukaryota</taxon>
        <taxon>Metazoa</taxon>
        <taxon>Spiralia</taxon>
        <taxon>Gnathifera</taxon>
        <taxon>Rotifera</taxon>
        <taxon>Eurotatoria</taxon>
        <taxon>Bdelloidea</taxon>
        <taxon>Philodinida</taxon>
        <taxon>Philodinidae</taxon>
        <taxon>Rotaria</taxon>
    </lineage>
</organism>
<dbReference type="GO" id="GO:0005096">
    <property type="term" value="F:GTPase activator activity"/>
    <property type="evidence" value="ECO:0007669"/>
    <property type="project" value="TreeGrafter"/>
</dbReference>
<feature type="compositionally biased region" description="Acidic residues" evidence="1">
    <location>
        <begin position="669"/>
        <end position="678"/>
    </location>
</feature>
<comment type="caution">
    <text evidence="3">The sequence shown here is derived from an EMBL/GenBank/DDBJ whole genome shotgun (WGS) entry which is preliminary data.</text>
</comment>
<dbReference type="EMBL" id="CAJNOT010000244">
    <property type="protein sequence ID" value="CAF0910002.1"/>
    <property type="molecule type" value="Genomic_DNA"/>
</dbReference>
<feature type="compositionally biased region" description="Polar residues" evidence="1">
    <location>
        <begin position="297"/>
        <end position="308"/>
    </location>
</feature>
<gene>
    <name evidence="4" type="ORF">JBS370_LOCUS30871</name>
    <name evidence="3" type="ORF">ZHD862_LOCUS7839</name>
</gene>
<evidence type="ECO:0000313" key="5">
    <source>
        <dbReference type="Proteomes" id="UP000663864"/>
    </source>
</evidence>
<feature type="compositionally biased region" description="Low complexity" evidence="1">
    <location>
        <begin position="571"/>
        <end position="612"/>
    </location>
</feature>
<evidence type="ECO:0000256" key="1">
    <source>
        <dbReference type="SAM" id="MobiDB-lite"/>
    </source>
</evidence>
<reference evidence="3" key="1">
    <citation type="submission" date="2021-02" db="EMBL/GenBank/DDBJ databases">
        <authorList>
            <person name="Nowell W R."/>
        </authorList>
    </citation>
    <scope>NUCLEOTIDE SEQUENCE</scope>
</reference>
<dbReference type="PROSITE" id="PS50238">
    <property type="entry name" value="RHOGAP"/>
    <property type="match status" value="1"/>
</dbReference>
<sequence length="1040" mass="116647">MRNFTTLEEKGSVREFIANDLNNAGLRIDTNKYRNIIINQLSPHITNNLKQQQQGSRVFNVPLHQMDTISVKIDNFDLTVPIFLRWCFDCIRRSIKHEGLFRKSGGSQRVKELMARIEDGPLTPSLSPSNTVFDVCSLFKEFLRRLTYPLITYPLQDLLLDCFSMRSLTLDKKIDMYLNILLLLPDEHLHTLIYILRFLHEITLNERDNKMNAKNLAICVGPGIMRTIIEGKTNIMTEQCATSVSDIVETLIINSTKLGYITESIYERSQMLLEMRQKEVISNSDESFAIENGIDNGISSTGKINDPTNAKKRRSGSVKEFLVHMTNRLRRRSGSNNDSRDQTNAFLDQSGKLSSSHTREHRYHYQQNSISGHCLSSSSSSTTTTKRKSSDDPNGGNSKRGKTKTTQEKSSLPDINRFTSPITAFRRKKKTPGSSNDPGFPFKIEHSHLPQLLHFTDEVPLRFTNAVINTASSSSSSSSTTTPNGSITTLTSSIVNNNSFVLGALQPSTMIPSETQPSLLTNPTPAACINKSLDAKKLNLLDSWKWPKSSRKAERKPLVAIHAPMLLSSAVGSSSLSQSPPSPIKPINGSNSSSSSSQQIGGSSSIMHSSFGVPRRHSDDVVSTSLSTTAYRPRRSISSSGGQQQTRHIVCMLNNYSHSLSSNQQQNTSDDDDDDNNNDEQTQNIQSIPSNLNLTQESFDDEDDISNELNLAVVVGNEDVQSLRAYSTEQTNQDNGSLNVAFIDETDIERQKIHEQRDQSNAMDIPNNENDTLSQTIIANCEQQSIEMQDICQTNDLDDILRRNENRCIRLTDSDDEEHVNFSLSMNRITPPRIKQDELKSTTPKMPVRLSSSISNLISTSSLTSICKERSLSCSLSQTTNELFHSKNLGENDENIGVLNGGRESILQLKGELAGRVLRQVRAFEQRSSENIQNRSIVPSCTSVLSLQQKLHDNKNILTMKSLSTLSSLTMMNTPEQNLIEQALKNSNKIISSSNGTGEVTRSVKRLQNTPIRRWRERAREFERRHQLTPPYRLLNRKRK</sequence>
<feature type="region of interest" description="Disordered" evidence="1">
    <location>
        <begin position="296"/>
        <end position="318"/>
    </location>
</feature>
<dbReference type="PANTHER" id="PTHR15670">
    <property type="entry name" value="RHO GTPASE ACTIVATING PROTEIN 11A"/>
    <property type="match status" value="1"/>
</dbReference>
<feature type="region of interest" description="Disordered" evidence="1">
    <location>
        <begin position="366"/>
        <end position="442"/>
    </location>
</feature>
<feature type="region of interest" description="Disordered" evidence="1">
    <location>
        <begin position="571"/>
        <end position="627"/>
    </location>
</feature>
<feature type="domain" description="Rho-GAP" evidence="2">
    <location>
        <begin position="71"/>
        <end position="259"/>
    </location>
</feature>
<name>A0A814AAN3_9BILA</name>
<dbReference type="SUPFAM" id="SSF48350">
    <property type="entry name" value="GTPase activation domain, GAP"/>
    <property type="match status" value="1"/>
</dbReference>
<dbReference type="SMART" id="SM00324">
    <property type="entry name" value="RhoGAP"/>
    <property type="match status" value="1"/>
</dbReference>
<evidence type="ECO:0000259" key="2">
    <source>
        <dbReference type="PROSITE" id="PS50238"/>
    </source>
</evidence>
<dbReference type="InterPro" id="IPR000198">
    <property type="entry name" value="RhoGAP_dom"/>
</dbReference>
<feature type="compositionally biased region" description="Polar residues" evidence="1">
    <location>
        <begin position="366"/>
        <end position="375"/>
    </location>
</feature>
<dbReference type="Proteomes" id="UP000663864">
    <property type="component" value="Unassembled WGS sequence"/>
</dbReference>
<feature type="region of interest" description="Disordered" evidence="1">
    <location>
        <begin position="660"/>
        <end position="693"/>
    </location>
</feature>
<evidence type="ECO:0000313" key="4">
    <source>
        <dbReference type="EMBL" id="CAF4084084.1"/>
    </source>
</evidence>
<dbReference type="Gene3D" id="1.10.555.10">
    <property type="entry name" value="Rho GTPase activation protein"/>
    <property type="match status" value="1"/>
</dbReference>
<dbReference type="Proteomes" id="UP000663836">
    <property type="component" value="Unassembled WGS sequence"/>
</dbReference>
<dbReference type="AlphaFoldDB" id="A0A814AAN3"/>
<dbReference type="EMBL" id="CAJOBD010007332">
    <property type="protein sequence ID" value="CAF4084084.1"/>
    <property type="molecule type" value="Genomic_DNA"/>
</dbReference>
<dbReference type="InterPro" id="IPR008936">
    <property type="entry name" value="Rho_GTPase_activation_prot"/>
</dbReference>
<dbReference type="CDD" id="cd00159">
    <property type="entry name" value="RhoGAP"/>
    <property type="match status" value="1"/>
</dbReference>
<dbReference type="PANTHER" id="PTHR15670:SF4">
    <property type="entry name" value="RHO GTPASE-ACTIVATING PROTEIN 11A"/>
    <property type="match status" value="1"/>
</dbReference>